<dbReference type="AlphaFoldDB" id="A0AAT9FHI1"/>
<protein>
    <recommendedName>
        <fullName evidence="3">MurNAc-LAA domain-containing protein</fullName>
    </recommendedName>
</protein>
<dbReference type="Gene3D" id="3.40.630.40">
    <property type="entry name" value="Zn-dependent exopeptidases"/>
    <property type="match status" value="1"/>
</dbReference>
<sequence>MSQKSHLSPIVVILCLLLVAAGTYIFTTRHHTPTAPPESPEGKQSNTAPAEKQTTEDLEPLQPSRDTTLADLGTRPDWTALDLWQDTITREDFVHLLTNVYTVDDTWKRYITINADHAIIRTDTRVQDATYRLNFSHELSAASPDRNWNSAGDLPPGNKNKPLAGVHIAIDPGHIGGEFAKMEERWFKIGDKPPVMEGNMTLLTAQIIKKQLRKLGAKVYLIRKANEPVSLRRPADYHKEAVAKARSLGILDDAKIKDLEEKLFYRTGEIRERARRVNLAFRPDVVLALHFNAESWADPSNPTLTENNHYHVLLHGALTSDELAHDDERFEMLVKILTRSHDEEKPIGAYIAQGFAQFTGLPAYRYSPIPQRAVEIKIKGVEGLWARNLLANRLYQCPVIYLEPYVMNNQEVFDRVQLGDYEGTKLINGVERKSIFREYAESVTEALNAYYLDHRIIRE</sequence>
<evidence type="ECO:0000313" key="2">
    <source>
        <dbReference type="EMBL" id="BDS05479.1"/>
    </source>
</evidence>
<accession>A0AAT9FHI1</accession>
<organism evidence="2">
    <name type="scientific">Oceaniferula spumae</name>
    <dbReference type="NCBI Taxonomy" id="2979115"/>
    <lineage>
        <taxon>Bacteria</taxon>
        <taxon>Pseudomonadati</taxon>
        <taxon>Verrucomicrobiota</taxon>
        <taxon>Verrucomicrobiia</taxon>
        <taxon>Verrucomicrobiales</taxon>
        <taxon>Verrucomicrobiaceae</taxon>
        <taxon>Oceaniferula</taxon>
    </lineage>
</organism>
<reference evidence="2" key="1">
    <citation type="submission" date="2024-07" db="EMBL/GenBank/DDBJ databases">
        <title>Complete genome sequence of Verrucomicrobiaceae bacterium NT6N.</title>
        <authorList>
            <person name="Huang C."/>
            <person name="Takami H."/>
            <person name="Hamasaki K."/>
        </authorList>
    </citation>
    <scope>NUCLEOTIDE SEQUENCE</scope>
    <source>
        <strain evidence="2">NT6N</strain>
    </source>
</reference>
<feature type="region of interest" description="Disordered" evidence="1">
    <location>
        <begin position="30"/>
        <end position="72"/>
    </location>
</feature>
<evidence type="ECO:0008006" key="3">
    <source>
        <dbReference type="Google" id="ProtNLM"/>
    </source>
</evidence>
<evidence type="ECO:0000256" key="1">
    <source>
        <dbReference type="SAM" id="MobiDB-lite"/>
    </source>
</evidence>
<dbReference type="SUPFAM" id="SSF53187">
    <property type="entry name" value="Zn-dependent exopeptidases"/>
    <property type="match status" value="1"/>
</dbReference>
<name>A0AAT9FHI1_9BACT</name>
<proteinExistence type="predicted"/>
<dbReference type="EMBL" id="AP026866">
    <property type="protein sequence ID" value="BDS05479.1"/>
    <property type="molecule type" value="Genomic_DNA"/>
</dbReference>
<gene>
    <name evidence="2" type="ORF">NT6N_05190</name>
</gene>
<dbReference type="KEGG" id="osu:NT6N_05190"/>